<sequence length="99" mass="10325">MSVVNKPARRVRVLVALGFAATTLVVTAGSATASPAHGSPVPQATFQHLHPSDGRHGHGDHDPAQEAAEAFCRSLADAARQGHVPESILALCKQVNGWD</sequence>
<evidence type="ECO:0000313" key="1">
    <source>
        <dbReference type="EMBL" id="MEJ8655526.1"/>
    </source>
</evidence>
<proteinExistence type="predicted"/>
<keyword evidence="2" id="KW-1185">Reference proteome</keyword>
<evidence type="ECO:0000313" key="2">
    <source>
        <dbReference type="Proteomes" id="UP001375539"/>
    </source>
</evidence>
<dbReference type="EMBL" id="JBBKAI010000002">
    <property type="protein sequence ID" value="MEJ8655526.1"/>
    <property type="molecule type" value="Genomic_DNA"/>
</dbReference>
<gene>
    <name evidence="1" type="ORF">WKI58_03100</name>
</gene>
<dbReference type="Proteomes" id="UP001375539">
    <property type="component" value="Unassembled WGS sequence"/>
</dbReference>
<name>A0ACC6QAZ9_9ACTN</name>
<organism evidence="1 2">
    <name type="scientific">Streptomyces pratisoli</name>
    <dbReference type="NCBI Taxonomy" id="3139917"/>
    <lineage>
        <taxon>Bacteria</taxon>
        <taxon>Bacillati</taxon>
        <taxon>Actinomycetota</taxon>
        <taxon>Actinomycetes</taxon>
        <taxon>Kitasatosporales</taxon>
        <taxon>Streptomycetaceae</taxon>
        <taxon>Streptomyces</taxon>
    </lineage>
</organism>
<accession>A0ACC6QAZ9</accession>
<protein>
    <submittedName>
        <fullName evidence="1">Uncharacterized protein</fullName>
    </submittedName>
</protein>
<reference evidence="1" key="1">
    <citation type="submission" date="2024-03" db="EMBL/GenBank/DDBJ databases">
        <title>Novel Streptomyces species of biotechnological and ecological value are a feature of Machair soil.</title>
        <authorList>
            <person name="Prole J.R."/>
            <person name="Goodfellow M."/>
            <person name="Allenby N."/>
            <person name="Ward A.C."/>
        </authorList>
    </citation>
    <scope>NUCLEOTIDE SEQUENCE</scope>
    <source>
        <strain evidence="1">MS1.AVA.4</strain>
    </source>
</reference>
<comment type="caution">
    <text evidence="1">The sequence shown here is derived from an EMBL/GenBank/DDBJ whole genome shotgun (WGS) entry which is preliminary data.</text>
</comment>